<dbReference type="Gene3D" id="3.30.565.10">
    <property type="entry name" value="Histidine kinase-like ATPase, C-terminal domain"/>
    <property type="match status" value="1"/>
</dbReference>
<dbReference type="InterPro" id="IPR004358">
    <property type="entry name" value="Sig_transdc_His_kin-like_C"/>
</dbReference>
<evidence type="ECO:0000259" key="7">
    <source>
        <dbReference type="PROSITE" id="PS50113"/>
    </source>
</evidence>
<dbReference type="SUPFAM" id="SSF55874">
    <property type="entry name" value="ATPase domain of HSP90 chaperone/DNA topoisomerase II/histidine kinase"/>
    <property type="match status" value="1"/>
</dbReference>
<dbReference type="SUPFAM" id="SSF47384">
    <property type="entry name" value="Homodimeric domain of signal transducing histidine kinase"/>
    <property type="match status" value="1"/>
</dbReference>
<sequence length="287" mass="32066">MAAGHSWESPPSRFRRHDGQLRWMLSRSQPFLGPDGAVAGHHGVTTEIHEQVELQQQLQRTNADLDNFIYTASHDLKAPIANIEGLLLALEHELPAEDRPGQVPQMLALMQGAVERFKRTIGHLTDVSRLQKEYAQPANQVPLAALIEGVRLDLLPLLAETRARLDVDVTACPFINFSEKNLRSVVYNLLSNALKYRHPDRAPHVQVRCRPGTDGYLVLEVEDNGLGLDLARGQKQLFGMFQRLHTHVEGTGIGLHMVKRMVENAGGRIEVQSQLGQGSTFAIYFPR</sequence>
<dbReference type="InterPro" id="IPR003594">
    <property type="entry name" value="HATPase_dom"/>
</dbReference>
<dbReference type="SUPFAM" id="SSF55785">
    <property type="entry name" value="PYP-like sensor domain (PAS domain)"/>
    <property type="match status" value="1"/>
</dbReference>
<feature type="domain" description="PAC" evidence="7">
    <location>
        <begin position="8"/>
        <end position="60"/>
    </location>
</feature>
<evidence type="ECO:0000259" key="6">
    <source>
        <dbReference type="PROSITE" id="PS50109"/>
    </source>
</evidence>
<dbReference type="InterPro" id="IPR005467">
    <property type="entry name" value="His_kinase_dom"/>
</dbReference>
<evidence type="ECO:0000256" key="4">
    <source>
        <dbReference type="ARBA" id="ARBA00022679"/>
    </source>
</evidence>
<reference evidence="9" key="1">
    <citation type="journal article" date="2019" name="Int. J. Syst. Evol. Microbiol.">
        <title>The Global Catalogue of Microorganisms (GCM) 10K type strain sequencing project: providing services to taxonomists for standard genome sequencing and annotation.</title>
        <authorList>
            <consortium name="The Broad Institute Genomics Platform"/>
            <consortium name="The Broad Institute Genome Sequencing Center for Infectious Disease"/>
            <person name="Wu L."/>
            <person name="Ma J."/>
        </authorList>
    </citation>
    <scope>NUCLEOTIDE SEQUENCE [LARGE SCALE GENOMIC DNA]</scope>
    <source>
        <strain evidence="9">CGMCC 1.12990</strain>
    </source>
</reference>
<dbReference type="InterPro" id="IPR036097">
    <property type="entry name" value="HisK_dim/P_sf"/>
</dbReference>
<name>A0ABQ1WND0_9BACT</name>
<dbReference type="Gene3D" id="1.10.287.130">
    <property type="match status" value="1"/>
</dbReference>
<keyword evidence="4" id="KW-0808">Transferase</keyword>
<dbReference type="PROSITE" id="PS50109">
    <property type="entry name" value="HIS_KIN"/>
    <property type="match status" value="1"/>
</dbReference>
<dbReference type="SMART" id="SM00387">
    <property type="entry name" value="HATPase_c"/>
    <property type="match status" value="1"/>
</dbReference>
<protein>
    <recommendedName>
        <fullName evidence="2">histidine kinase</fullName>
        <ecNumber evidence="2">2.7.13.3</ecNumber>
    </recommendedName>
</protein>
<keyword evidence="5" id="KW-0418">Kinase</keyword>
<comment type="caution">
    <text evidence="8">The sequence shown here is derived from an EMBL/GenBank/DDBJ whole genome shotgun (WGS) entry which is preliminary data.</text>
</comment>
<evidence type="ECO:0000256" key="5">
    <source>
        <dbReference type="ARBA" id="ARBA00022777"/>
    </source>
</evidence>
<keyword evidence="9" id="KW-1185">Reference proteome</keyword>
<dbReference type="EMBL" id="BMGS01000002">
    <property type="protein sequence ID" value="GGG35831.1"/>
    <property type="molecule type" value="Genomic_DNA"/>
</dbReference>
<dbReference type="PANTHER" id="PTHR43304">
    <property type="entry name" value="PHYTOCHROME-LIKE PROTEIN CPH1"/>
    <property type="match status" value="1"/>
</dbReference>
<evidence type="ECO:0000256" key="3">
    <source>
        <dbReference type="ARBA" id="ARBA00022553"/>
    </source>
</evidence>
<dbReference type="PANTHER" id="PTHR43304:SF1">
    <property type="entry name" value="PAC DOMAIN-CONTAINING PROTEIN"/>
    <property type="match status" value="1"/>
</dbReference>
<keyword evidence="3" id="KW-0597">Phosphoprotein</keyword>
<comment type="catalytic activity">
    <reaction evidence="1">
        <text>ATP + protein L-histidine = ADP + protein N-phospho-L-histidine.</text>
        <dbReference type="EC" id="2.7.13.3"/>
    </reaction>
</comment>
<dbReference type="InterPro" id="IPR035965">
    <property type="entry name" value="PAS-like_dom_sf"/>
</dbReference>
<dbReference type="InterPro" id="IPR036890">
    <property type="entry name" value="HATPase_C_sf"/>
</dbReference>
<evidence type="ECO:0000313" key="9">
    <source>
        <dbReference type="Proteomes" id="UP000601361"/>
    </source>
</evidence>
<feature type="domain" description="Histidine kinase" evidence="6">
    <location>
        <begin position="71"/>
        <end position="287"/>
    </location>
</feature>
<dbReference type="PRINTS" id="PR00344">
    <property type="entry name" value="BCTRLSENSOR"/>
</dbReference>
<dbReference type="SMART" id="SM00388">
    <property type="entry name" value="HisKA"/>
    <property type="match status" value="1"/>
</dbReference>
<evidence type="ECO:0000313" key="8">
    <source>
        <dbReference type="EMBL" id="GGG35831.1"/>
    </source>
</evidence>
<dbReference type="Pfam" id="PF02518">
    <property type="entry name" value="HATPase_c"/>
    <property type="match status" value="1"/>
</dbReference>
<dbReference type="InterPro" id="IPR052162">
    <property type="entry name" value="Sensor_kinase/Photoreceptor"/>
</dbReference>
<dbReference type="EC" id="2.7.13.3" evidence="2"/>
<proteinExistence type="predicted"/>
<evidence type="ECO:0000256" key="2">
    <source>
        <dbReference type="ARBA" id="ARBA00012438"/>
    </source>
</evidence>
<dbReference type="Proteomes" id="UP000601361">
    <property type="component" value="Unassembled WGS sequence"/>
</dbReference>
<dbReference type="CDD" id="cd00082">
    <property type="entry name" value="HisKA"/>
    <property type="match status" value="1"/>
</dbReference>
<organism evidence="8 9">
    <name type="scientific">Hymenobacter glacieicola</name>
    <dbReference type="NCBI Taxonomy" id="1562124"/>
    <lineage>
        <taxon>Bacteria</taxon>
        <taxon>Pseudomonadati</taxon>
        <taxon>Bacteroidota</taxon>
        <taxon>Cytophagia</taxon>
        <taxon>Cytophagales</taxon>
        <taxon>Hymenobacteraceae</taxon>
        <taxon>Hymenobacter</taxon>
    </lineage>
</organism>
<dbReference type="InterPro" id="IPR000700">
    <property type="entry name" value="PAS-assoc_C"/>
</dbReference>
<evidence type="ECO:0000256" key="1">
    <source>
        <dbReference type="ARBA" id="ARBA00000085"/>
    </source>
</evidence>
<dbReference type="Gene3D" id="3.30.450.20">
    <property type="entry name" value="PAS domain"/>
    <property type="match status" value="1"/>
</dbReference>
<accession>A0ABQ1WND0</accession>
<dbReference type="InterPro" id="IPR003661">
    <property type="entry name" value="HisK_dim/P_dom"/>
</dbReference>
<dbReference type="PROSITE" id="PS50113">
    <property type="entry name" value="PAC"/>
    <property type="match status" value="1"/>
</dbReference>
<gene>
    <name evidence="8" type="ORF">GCM10011378_10120</name>
</gene>
<dbReference type="RefSeq" id="WP_188556719.1">
    <property type="nucleotide sequence ID" value="NZ_BMGS01000002.1"/>
</dbReference>